<reference evidence="2 3" key="1">
    <citation type="journal article" date="2021" name="Elife">
        <title>Chloroplast acquisition without the gene transfer in kleptoplastic sea slugs, Plakobranchus ocellatus.</title>
        <authorList>
            <person name="Maeda T."/>
            <person name="Takahashi S."/>
            <person name="Yoshida T."/>
            <person name="Shimamura S."/>
            <person name="Takaki Y."/>
            <person name="Nagai Y."/>
            <person name="Toyoda A."/>
            <person name="Suzuki Y."/>
            <person name="Arimoto A."/>
            <person name="Ishii H."/>
            <person name="Satoh N."/>
            <person name="Nishiyama T."/>
            <person name="Hasebe M."/>
            <person name="Maruyama T."/>
            <person name="Minagawa J."/>
            <person name="Obokata J."/>
            <person name="Shigenobu S."/>
        </authorList>
    </citation>
    <scope>NUCLEOTIDE SEQUENCE [LARGE SCALE GENOMIC DNA]</scope>
</reference>
<organism evidence="2 3">
    <name type="scientific">Elysia marginata</name>
    <dbReference type="NCBI Taxonomy" id="1093978"/>
    <lineage>
        <taxon>Eukaryota</taxon>
        <taxon>Metazoa</taxon>
        <taxon>Spiralia</taxon>
        <taxon>Lophotrochozoa</taxon>
        <taxon>Mollusca</taxon>
        <taxon>Gastropoda</taxon>
        <taxon>Heterobranchia</taxon>
        <taxon>Euthyneura</taxon>
        <taxon>Panpulmonata</taxon>
        <taxon>Sacoglossa</taxon>
        <taxon>Placobranchoidea</taxon>
        <taxon>Plakobranchidae</taxon>
        <taxon>Elysia</taxon>
    </lineage>
</organism>
<keyword evidence="3" id="KW-1185">Reference proteome</keyword>
<comment type="caution">
    <text evidence="2">The sequence shown here is derived from an EMBL/GenBank/DDBJ whole genome shotgun (WGS) entry which is preliminary data.</text>
</comment>
<proteinExistence type="predicted"/>
<evidence type="ECO:0000256" key="1">
    <source>
        <dbReference type="SAM" id="MobiDB-lite"/>
    </source>
</evidence>
<gene>
    <name evidence="2" type="ORF">ElyMa_005350100</name>
</gene>
<evidence type="ECO:0000313" key="3">
    <source>
        <dbReference type="Proteomes" id="UP000762676"/>
    </source>
</evidence>
<name>A0AAV4EAD6_9GAST</name>
<protein>
    <submittedName>
        <fullName evidence="2">Krab-a domain-containing protein 2-like protein</fullName>
    </submittedName>
</protein>
<sequence length="353" mass="39068">MKNRSFNAAVKRSPYQALLGVEPRVGLNSTSLPTEMLDAFQSEDDLRAFAQQTAESAAPHIDETTNVAAPHIDETTNVAPPPIDKTNNVAPPPIDETTNVTPPHIDETTNVAPPSIDETTNVAPPHFDETTNIDVPHIDETTNVDVPLIDEYVVQAINFEAKYGQATNMNFSHVDQVDDVGTVENVTLLEARQAQINFHREQSRKFQMEQAERMVKRSRIELAPGQKGDNVAIPIPLVDRGRGDPRNILAVILDRSENDNYTLATKHGILKGAYSRNEFELCPEKFLLMSDVNCTTFVSLREAVVFGSRCGGQGYIKCNCSGSKKCQTNICKCFKAKLKCNSRCHQSLNCKNK</sequence>
<feature type="compositionally biased region" description="Polar residues" evidence="1">
    <location>
        <begin position="108"/>
        <end position="122"/>
    </location>
</feature>
<dbReference type="AlphaFoldDB" id="A0AAV4EAD6"/>
<feature type="region of interest" description="Disordered" evidence="1">
    <location>
        <begin position="73"/>
        <end position="133"/>
    </location>
</feature>
<accession>A0AAV4EAD6</accession>
<dbReference type="EMBL" id="BMAT01010646">
    <property type="protein sequence ID" value="GFR57927.1"/>
    <property type="molecule type" value="Genomic_DNA"/>
</dbReference>
<evidence type="ECO:0000313" key="2">
    <source>
        <dbReference type="EMBL" id="GFR57927.1"/>
    </source>
</evidence>
<dbReference type="Proteomes" id="UP000762676">
    <property type="component" value="Unassembled WGS sequence"/>
</dbReference>